<proteinExistence type="predicted"/>
<keyword evidence="3" id="KW-0732">Signal</keyword>
<dbReference type="InterPro" id="IPR011050">
    <property type="entry name" value="Pectin_lyase_fold/virulence"/>
</dbReference>
<dbReference type="InterPro" id="IPR003961">
    <property type="entry name" value="FN3_dom"/>
</dbReference>
<keyword evidence="2" id="KW-0964">Secreted</keyword>
<name>A0ABP3I8S9_9BACL</name>
<dbReference type="PROSITE" id="PS50853">
    <property type="entry name" value="FN3"/>
    <property type="match status" value="1"/>
</dbReference>
<gene>
    <name evidence="5" type="ORF">GCM10008933_24390</name>
</gene>
<keyword evidence="6" id="KW-1185">Reference proteome</keyword>
<dbReference type="Proteomes" id="UP001500340">
    <property type="component" value="Unassembled WGS sequence"/>
</dbReference>
<evidence type="ECO:0000259" key="4">
    <source>
        <dbReference type="PROSITE" id="PS50853"/>
    </source>
</evidence>
<accession>A0ABP3I8S9</accession>
<dbReference type="SUPFAM" id="SSF49265">
    <property type="entry name" value="Fibronectin type III"/>
    <property type="match status" value="1"/>
</dbReference>
<dbReference type="InterPro" id="IPR036116">
    <property type="entry name" value="FN3_sf"/>
</dbReference>
<dbReference type="EMBL" id="BAAACX010000009">
    <property type="protein sequence ID" value="GAA0392659.1"/>
    <property type="molecule type" value="Genomic_DNA"/>
</dbReference>
<dbReference type="RefSeq" id="WP_343861377.1">
    <property type="nucleotide sequence ID" value="NZ_BAAACX010000009.1"/>
</dbReference>
<dbReference type="Pfam" id="PF00041">
    <property type="entry name" value="fn3"/>
    <property type="match status" value="1"/>
</dbReference>
<dbReference type="InterPro" id="IPR013783">
    <property type="entry name" value="Ig-like_fold"/>
</dbReference>
<comment type="caution">
    <text evidence="5">The sequence shown here is derived from an EMBL/GenBank/DDBJ whole genome shotgun (WGS) entry which is preliminary data.</text>
</comment>
<dbReference type="InterPro" id="IPR055372">
    <property type="entry name" value="CBM96"/>
</dbReference>
<feature type="domain" description="Fibronectin type-III" evidence="4">
    <location>
        <begin position="204"/>
        <end position="289"/>
    </location>
</feature>
<dbReference type="SUPFAM" id="SSF51126">
    <property type="entry name" value="Pectin lyase-like"/>
    <property type="match status" value="1"/>
</dbReference>
<evidence type="ECO:0000256" key="2">
    <source>
        <dbReference type="ARBA" id="ARBA00022525"/>
    </source>
</evidence>
<dbReference type="NCBIfam" id="NF033679">
    <property type="entry name" value="DNRLRE_dom"/>
    <property type="match status" value="1"/>
</dbReference>
<dbReference type="SMART" id="SM00060">
    <property type="entry name" value="FN3"/>
    <property type="match status" value="1"/>
</dbReference>
<evidence type="ECO:0000313" key="5">
    <source>
        <dbReference type="EMBL" id="GAA0392659.1"/>
    </source>
</evidence>
<organism evidence="5 6">
    <name type="scientific">Paenibacillus motobuensis</name>
    <dbReference type="NCBI Taxonomy" id="295324"/>
    <lineage>
        <taxon>Bacteria</taxon>
        <taxon>Bacillati</taxon>
        <taxon>Bacillota</taxon>
        <taxon>Bacilli</taxon>
        <taxon>Bacillales</taxon>
        <taxon>Paenibacillaceae</taxon>
        <taxon>Paenibacillus</taxon>
    </lineage>
</organism>
<dbReference type="InterPro" id="IPR012334">
    <property type="entry name" value="Pectin_lyas_fold"/>
</dbReference>
<sequence length="604" mass="64257">MSSSIRNMKMLFYKLGLCLLVLLFGLSFTETMVMASSVTLSPISDSYVHQGNSSSNYGTSTSLYVKNDTASSRQAFIKFNLSGISNVTSAKLRIYGSSSYNTVLSAYETTDNWNEATITWSNKPVQGSLAGSVPMNTIAAYYELDVTNYVAAEASGDGIVSFMLQESAGKYTTLNSREKGVNGPELVISGDSTHPGGNEQPPAAPTNVIGVATSGTQIQLSWSPVEANGEIAGYEVFRNGSLAGDTAGVFFLDNGLGPDTMYSYYIIARDSTGNRSVPSSTVMVRTLADSGSTPVCSNALNSSVAIQDAMRTAMPGDIIAIAPGTYTGARATSGDPGGQGLFYSGQNGTEDAPILLTSCDPDKPAVLKGVSVNDGSYSIHLTGDYWQIRNIEIDTAQKGIVIDHGNYNLLHGLKIHQIGDEGVHFRDGSSYNRLEYSTIYDTGKYQPGYGEGAYVGSDSSSNYEHLVYDNVISHTLFDGGITAEHIDIKEGAIGTVIEYCTFNGTGISGENSADSFIDIKGVNTIVRYNQGYRNGNTNIKDAFQVRTHGTAYPTGTNNSFDHNTVNLDDSVGYVVYATGAATGTTAHDDVRIGGGNLYNNNVNK</sequence>
<reference evidence="6" key="1">
    <citation type="journal article" date="2019" name="Int. J. Syst. Evol. Microbiol.">
        <title>The Global Catalogue of Microorganisms (GCM) 10K type strain sequencing project: providing services to taxonomists for standard genome sequencing and annotation.</title>
        <authorList>
            <consortium name="The Broad Institute Genomics Platform"/>
            <consortium name="The Broad Institute Genome Sequencing Center for Infectious Disease"/>
            <person name="Wu L."/>
            <person name="Ma J."/>
        </authorList>
    </citation>
    <scope>NUCLEOTIDE SEQUENCE [LARGE SCALE GENOMIC DNA]</scope>
    <source>
        <strain evidence="6">JCM 12774</strain>
    </source>
</reference>
<evidence type="ECO:0000313" key="6">
    <source>
        <dbReference type="Proteomes" id="UP001500340"/>
    </source>
</evidence>
<dbReference type="Gene3D" id="2.160.20.10">
    <property type="entry name" value="Single-stranded right-handed beta-helix, Pectin lyase-like"/>
    <property type="match status" value="1"/>
</dbReference>
<evidence type="ECO:0000256" key="1">
    <source>
        <dbReference type="ARBA" id="ARBA00004613"/>
    </source>
</evidence>
<dbReference type="Pfam" id="PF24517">
    <property type="entry name" value="CBM96"/>
    <property type="match status" value="1"/>
</dbReference>
<dbReference type="Gene3D" id="2.60.40.10">
    <property type="entry name" value="Immunoglobulins"/>
    <property type="match status" value="1"/>
</dbReference>
<dbReference type="CDD" id="cd00063">
    <property type="entry name" value="FN3"/>
    <property type="match status" value="1"/>
</dbReference>
<evidence type="ECO:0000256" key="3">
    <source>
        <dbReference type="ARBA" id="ARBA00022729"/>
    </source>
</evidence>
<comment type="subcellular location">
    <subcellularLocation>
        <location evidence="1">Secreted</location>
    </subcellularLocation>
</comment>
<protein>
    <recommendedName>
        <fullName evidence="4">Fibronectin type-III domain-containing protein</fullName>
    </recommendedName>
</protein>